<name>A0ABD0MFW3_CIRMR</name>
<evidence type="ECO:0008006" key="4">
    <source>
        <dbReference type="Google" id="ProtNLM"/>
    </source>
</evidence>
<evidence type="ECO:0000313" key="3">
    <source>
        <dbReference type="Proteomes" id="UP001529510"/>
    </source>
</evidence>
<dbReference type="AlphaFoldDB" id="A0ABD0MFW3"/>
<dbReference type="Proteomes" id="UP001529510">
    <property type="component" value="Unassembled WGS sequence"/>
</dbReference>
<evidence type="ECO:0000256" key="1">
    <source>
        <dbReference type="SAM" id="MobiDB-lite"/>
    </source>
</evidence>
<keyword evidence="3" id="KW-1185">Reference proteome</keyword>
<organism evidence="2 3">
    <name type="scientific">Cirrhinus mrigala</name>
    <name type="common">Mrigala</name>
    <dbReference type="NCBI Taxonomy" id="683832"/>
    <lineage>
        <taxon>Eukaryota</taxon>
        <taxon>Metazoa</taxon>
        <taxon>Chordata</taxon>
        <taxon>Craniata</taxon>
        <taxon>Vertebrata</taxon>
        <taxon>Euteleostomi</taxon>
        <taxon>Actinopterygii</taxon>
        <taxon>Neopterygii</taxon>
        <taxon>Teleostei</taxon>
        <taxon>Ostariophysi</taxon>
        <taxon>Cypriniformes</taxon>
        <taxon>Cyprinidae</taxon>
        <taxon>Labeoninae</taxon>
        <taxon>Labeonini</taxon>
        <taxon>Cirrhinus</taxon>
    </lineage>
</organism>
<reference evidence="2 3" key="1">
    <citation type="submission" date="2024-05" db="EMBL/GenBank/DDBJ databases">
        <title>Genome sequencing and assembly of Indian major carp, Cirrhinus mrigala (Hamilton, 1822).</title>
        <authorList>
            <person name="Mohindra V."/>
            <person name="Chowdhury L.M."/>
            <person name="Lal K."/>
            <person name="Jena J.K."/>
        </authorList>
    </citation>
    <scope>NUCLEOTIDE SEQUENCE [LARGE SCALE GENOMIC DNA]</scope>
    <source>
        <strain evidence="2">CM1030</strain>
        <tissue evidence="2">Blood</tissue>
    </source>
</reference>
<gene>
    <name evidence="2" type="ORF">M9458_055561</name>
</gene>
<feature type="region of interest" description="Disordered" evidence="1">
    <location>
        <begin position="61"/>
        <end position="90"/>
    </location>
</feature>
<accession>A0ABD0MFW3</accession>
<evidence type="ECO:0000313" key="2">
    <source>
        <dbReference type="EMBL" id="KAL0149129.1"/>
    </source>
</evidence>
<feature type="compositionally biased region" description="Polar residues" evidence="1">
    <location>
        <begin position="61"/>
        <end position="77"/>
    </location>
</feature>
<proteinExistence type="predicted"/>
<sequence length="169" mass="18410">MDPNPADPSIQKTSPNIDPAVVYRLLTEVSAQTSILTAHQQQLACLTTLTEEMVKTLQSLRLPSSETTSPPLASAPQTPLPNPPIASPRLAYPEKFDGTPAKCKGVLLQCSLFVTQQPALYPTEESRIAFVCSLLTGKALDWATAVWNLNCPAFPSSETFLQRFNIIEL</sequence>
<protein>
    <recommendedName>
        <fullName evidence="4">DUF4939 domain-containing protein</fullName>
    </recommendedName>
</protein>
<comment type="caution">
    <text evidence="2">The sequence shown here is derived from an EMBL/GenBank/DDBJ whole genome shotgun (WGS) entry which is preliminary data.</text>
</comment>
<dbReference type="EMBL" id="JAMKFB020000531">
    <property type="protein sequence ID" value="KAL0149129.1"/>
    <property type="molecule type" value="Genomic_DNA"/>
</dbReference>